<dbReference type="InterPro" id="IPR000719">
    <property type="entry name" value="Prot_kinase_dom"/>
</dbReference>
<dbReference type="CDD" id="cd14014">
    <property type="entry name" value="STKc_PknB_like"/>
    <property type="match status" value="1"/>
</dbReference>
<gene>
    <name evidence="6" type="ORF">ENR64_09200</name>
</gene>
<keyword evidence="6" id="KW-0418">Kinase</keyword>
<evidence type="ECO:0000256" key="1">
    <source>
        <dbReference type="ARBA" id="ARBA00022741"/>
    </source>
</evidence>
<dbReference type="InterPro" id="IPR008271">
    <property type="entry name" value="Ser/Thr_kinase_AS"/>
</dbReference>
<feature type="compositionally biased region" description="Polar residues" evidence="4">
    <location>
        <begin position="316"/>
        <end position="327"/>
    </location>
</feature>
<dbReference type="EMBL" id="DSRU01000125">
    <property type="protein sequence ID" value="HFM97927.1"/>
    <property type="molecule type" value="Genomic_DNA"/>
</dbReference>
<feature type="domain" description="Protein kinase" evidence="5">
    <location>
        <begin position="14"/>
        <end position="267"/>
    </location>
</feature>
<evidence type="ECO:0000256" key="4">
    <source>
        <dbReference type="SAM" id="MobiDB-lite"/>
    </source>
</evidence>
<dbReference type="AlphaFoldDB" id="A0A7C3KEG9"/>
<dbReference type="InterPro" id="IPR045269">
    <property type="entry name" value="Atg1-like"/>
</dbReference>
<keyword evidence="6" id="KW-0723">Serine/threonine-protein kinase</keyword>
<dbReference type="PROSITE" id="PS00107">
    <property type="entry name" value="PROTEIN_KINASE_ATP"/>
    <property type="match status" value="1"/>
</dbReference>
<dbReference type="Pfam" id="PF00069">
    <property type="entry name" value="Pkinase"/>
    <property type="match status" value="1"/>
</dbReference>
<keyword evidence="2 3" id="KW-0067">ATP-binding</keyword>
<comment type="caution">
    <text evidence="6">The sequence shown here is derived from an EMBL/GenBank/DDBJ whole genome shotgun (WGS) entry which is preliminary data.</text>
</comment>
<keyword evidence="6" id="KW-0808">Transferase</keyword>
<evidence type="ECO:0000256" key="2">
    <source>
        <dbReference type="ARBA" id="ARBA00022840"/>
    </source>
</evidence>
<evidence type="ECO:0000256" key="3">
    <source>
        <dbReference type="PROSITE-ProRule" id="PRU10141"/>
    </source>
</evidence>
<dbReference type="GO" id="GO:0005524">
    <property type="term" value="F:ATP binding"/>
    <property type="evidence" value="ECO:0007669"/>
    <property type="project" value="UniProtKB-UniRule"/>
</dbReference>
<dbReference type="SUPFAM" id="SSF101898">
    <property type="entry name" value="NHL repeat"/>
    <property type="match status" value="1"/>
</dbReference>
<feature type="binding site" evidence="3">
    <location>
        <position position="43"/>
    </location>
    <ligand>
        <name>ATP</name>
        <dbReference type="ChEBI" id="CHEBI:30616"/>
    </ligand>
</feature>
<evidence type="ECO:0000313" key="6">
    <source>
        <dbReference type="EMBL" id="HFM97927.1"/>
    </source>
</evidence>
<dbReference type="GO" id="GO:0005737">
    <property type="term" value="C:cytoplasm"/>
    <property type="evidence" value="ECO:0007669"/>
    <property type="project" value="TreeGrafter"/>
</dbReference>
<dbReference type="PANTHER" id="PTHR24348:SF68">
    <property type="entry name" value="SERINE_THREONINE-PROTEIN KINASE ATG1C"/>
    <property type="match status" value="1"/>
</dbReference>
<feature type="region of interest" description="Disordered" evidence="4">
    <location>
        <begin position="316"/>
        <end position="338"/>
    </location>
</feature>
<dbReference type="SUPFAM" id="SSF56112">
    <property type="entry name" value="Protein kinase-like (PK-like)"/>
    <property type="match status" value="1"/>
</dbReference>
<feature type="compositionally biased region" description="Basic and acidic residues" evidence="4">
    <location>
        <begin position="328"/>
        <end position="338"/>
    </location>
</feature>
<reference evidence="6" key="1">
    <citation type="journal article" date="2020" name="mSystems">
        <title>Genome- and Community-Level Interaction Insights into Carbon Utilization and Element Cycling Functions of Hydrothermarchaeota in Hydrothermal Sediment.</title>
        <authorList>
            <person name="Zhou Z."/>
            <person name="Liu Y."/>
            <person name="Xu W."/>
            <person name="Pan J."/>
            <person name="Luo Z.H."/>
            <person name="Li M."/>
        </authorList>
    </citation>
    <scope>NUCLEOTIDE SEQUENCE [LARGE SCALE GENOMIC DNA]</scope>
    <source>
        <strain evidence="6">SpSt-418</strain>
    </source>
</reference>
<protein>
    <submittedName>
        <fullName evidence="6">Serine/threonine protein kinase</fullName>
    </submittedName>
</protein>
<dbReference type="PANTHER" id="PTHR24348">
    <property type="entry name" value="SERINE/THREONINE-PROTEIN KINASE UNC-51-RELATED"/>
    <property type="match status" value="1"/>
</dbReference>
<evidence type="ECO:0000259" key="5">
    <source>
        <dbReference type="PROSITE" id="PS50011"/>
    </source>
</evidence>
<dbReference type="InterPro" id="IPR011009">
    <property type="entry name" value="Kinase-like_dom_sf"/>
</dbReference>
<name>A0A7C3KEG9_9CYAN</name>
<dbReference type="InterPro" id="IPR017441">
    <property type="entry name" value="Protein_kinase_ATP_BS"/>
</dbReference>
<dbReference type="PROSITE" id="PS00108">
    <property type="entry name" value="PROTEIN_KINASE_ST"/>
    <property type="match status" value="1"/>
</dbReference>
<keyword evidence="1 3" id="KW-0547">Nucleotide-binding</keyword>
<organism evidence="6">
    <name type="scientific">Oscillatoriales cyanobacterium SpSt-418</name>
    <dbReference type="NCBI Taxonomy" id="2282169"/>
    <lineage>
        <taxon>Bacteria</taxon>
        <taxon>Bacillati</taxon>
        <taxon>Cyanobacteriota</taxon>
        <taxon>Cyanophyceae</taxon>
        <taxon>Oscillatoriophycideae</taxon>
        <taxon>Oscillatoriales</taxon>
    </lineage>
</organism>
<dbReference type="Gene3D" id="1.10.510.10">
    <property type="entry name" value="Transferase(Phosphotransferase) domain 1"/>
    <property type="match status" value="1"/>
</dbReference>
<sequence length="646" mass="72100">MSHFSDTELRRSKYRLLGLVGQGQFGRVYCASHRKTGKLVALKELSKDRFPTNKFLRELRFLVSLRHPNIVVCHALEHIQTHRYLVMDYCEGGTLRSLLEAEYQLHPALCLSLIQHILTGLGHAHQHQIIHSDIKPENILLSIHANGWTARISDFGIARLSQELSTEATGNTGSPAYMSPERFYGQNSFTADLYAVGILLYELFAGYRPFSGTPIELMSAHLNKPVIIPETIPVPLHPIILTALQKLPARRYHSAAEMLTALQDAEIAIRAMMGSAWGETPLIKAVKLLAKPIDQYLQQIPLTTEVQQILPVSIRSMSGDRSQQEGNRPNKQEQPDRDQTLLVSGKRVICQSLATASAPPLQKTVRLLEPLHELVPQPDGYLAIAQRSIYRLSFELFQLGQTEPARQPQLPLLEPTTVSVVPELVAEFGQIFMATLASNGNWMVTAKNGRTGAIECIEIWRLGATPAIVRRVKTSNQHLFRLAALDNRHFVACSHVADCLADACINGILMKIYTRRGNEIGSLTLPLPLHEVLAVTSDYKLLATEPGNLTTLLLIHLKPLQIRRISLESEPIRVAIVEWGYVVASKNGQITLLNPYAEPIGCFEGPTHVTAIAVTNVYTLLLATWHNQQSYLYTIDLRTLDLDIIF</sequence>
<accession>A0A7C3KEG9</accession>
<dbReference type="SMART" id="SM00220">
    <property type="entry name" value="S_TKc"/>
    <property type="match status" value="1"/>
</dbReference>
<dbReference type="PROSITE" id="PS50011">
    <property type="entry name" value="PROTEIN_KINASE_DOM"/>
    <property type="match status" value="1"/>
</dbReference>
<dbReference type="GO" id="GO:0004674">
    <property type="term" value="F:protein serine/threonine kinase activity"/>
    <property type="evidence" value="ECO:0007669"/>
    <property type="project" value="UniProtKB-KW"/>
</dbReference>
<proteinExistence type="predicted"/>